<evidence type="ECO:0000256" key="8">
    <source>
        <dbReference type="HAMAP-Rule" id="MF_01430"/>
    </source>
</evidence>
<dbReference type="GO" id="GO:0051205">
    <property type="term" value="P:protein insertion into membrane"/>
    <property type="evidence" value="ECO:0007669"/>
    <property type="project" value="UniProtKB-UniRule"/>
</dbReference>
<dbReference type="Gene3D" id="3.10.20.310">
    <property type="entry name" value="membrane protein fhac"/>
    <property type="match status" value="5"/>
</dbReference>
<dbReference type="EMBL" id="CP030918">
    <property type="protein sequence ID" value="AXC49427.1"/>
    <property type="molecule type" value="Genomic_DNA"/>
</dbReference>
<comment type="similarity">
    <text evidence="8">Belongs to the BamA family.</text>
</comment>
<dbReference type="NCBIfam" id="TIGR03303">
    <property type="entry name" value="OM_YaeT"/>
    <property type="match status" value="1"/>
</dbReference>
<dbReference type="PIRSF" id="PIRSF006076">
    <property type="entry name" value="OM_assembly_OMP85"/>
    <property type="match status" value="1"/>
</dbReference>
<evidence type="ECO:0000256" key="4">
    <source>
        <dbReference type="ARBA" id="ARBA00022729"/>
    </source>
</evidence>
<evidence type="ECO:0000256" key="9">
    <source>
        <dbReference type="NCBIfam" id="TIGR03303"/>
    </source>
</evidence>
<evidence type="ECO:0000256" key="3">
    <source>
        <dbReference type="ARBA" id="ARBA00022692"/>
    </source>
</evidence>
<dbReference type="GO" id="GO:0043165">
    <property type="term" value="P:Gram-negative-bacterium-type cell outer membrane assembly"/>
    <property type="evidence" value="ECO:0007669"/>
    <property type="project" value="UniProtKB-UniRule"/>
</dbReference>
<dbReference type="GO" id="GO:0009279">
    <property type="term" value="C:cell outer membrane"/>
    <property type="evidence" value="ECO:0007669"/>
    <property type="project" value="UniProtKB-SubCell"/>
</dbReference>
<proteinExistence type="inferred from homology"/>
<organism evidence="11 12">
    <name type="scientific">Paracoccus suum</name>
    <dbReference type="NCBI Taxonomy" id="2259340"/>
    <lineage>
        <taxon>Bacteria</taxon>
        <taxon>Pseudomonadati</taxon>
        <taxon>Pseudomonadota</taxon>
        <taxon>Alphaproteobacteria</taxon>
        <taxon>Rhodobacterales</taxon>
        <taxon>Paracoccaceae</taxon>
        <taxon>Paracoccus</taxon>
    </lineage>
</organism>
<dbReference type="RefSeq" id="WP_114075743.1">
    <property type="nucleotide sequence ID" value="NZ_CP030918.1"/>
</dbReference>
<keyword evidence="2 8" id="KW-1134">Transmembrane beta strand</keyword>
<dbReference type="Pfam" id="PF07244">
    <property type="entry name" value="POTRA"/>
    <property type="match status" value="4"/>
</dbReference>
<evidence type="ECO:0000313" key="12">
    <source>
        <dbReference type="Proteomes" id="UP000252023"/>
    </source>
</evidence>
<feature type="domain" description="POTRA" evidence="10">
    <location>
        <begin position="39"/>
        <end position="106"/>
    </location>
</feature>
<dbReference type="OrthoDB" id="9803054at2"/>
<evidence type="ECO:0000259" key="10">
    <source>
        <dbReference type="PROSITE" id="PS51779"/>
    </source>
</evidence>
<comment type="subunit">
    <text evidence="8">Part of the Bam complex.</text>
</comment>
<dbReference type="Proteomes" id="UP000252023">
    <property type="component" value="Chromosome"/>
</dbReference>
<dbReference type="PANTHER" id="PTHR12815">
    <property type="entry name" value="SORTING AND ASSEMBLY MACHINERY SAMM50 PROTEIN FAMILY MEMBER"/>
    <property type="match status" value="1"/>
</dbReference>
<dbReference type="Gene3D" id="2.40.160.50">
    <property type="entry name" value="membrane protein fhac: a member of the omp85/tpsb transporter family"/>
    <property type="match status" value="1"/>
</dbReference>
<name>A0A344PJ72_9RHOB</name>
<keyword evidence="5 8" id="KW-0677">Repeat</keyword>
<feature type="domain" description="POTRA" evidence="10">
    <location>
        <begin position="107"/>
        <end position="184"/>
    </location>
</feature>
<evidence type="ECO:0000256" key="6">
    <source>
        <dbReference type="ARBA" id="ARBA00023136"/>
    </source>
</evidence>
<sequence>MTNTTLDTRGLGRGAVALALTLALGVPAAVLTATPAAAYSFSDVRIEGADRIEPETILSYANLSRGVDVSTSELNAAQQRLQASGLFERVELVPSGKTLVVRVSEFPIIGAISIEGNRRIKDDKLTPVVQSKSRRVYSPSQAEADAAAIAQAYAAEGRLAARVEPRIIRRPGNQVDLVFEVREGAVTEIERIGFSGNRAFSDRRLRNVLATKQAGILRAFIKRDTFAPDRLELDERLLTDFYRSRGFADFKVQAVAPEIARERDAFYITYQIQEGPQYRFGNVSVTSEIPNVDAAQFNAQNRVRRGQIYNPQVIDTSITRMENLASSLGLDFVAVEPRVTRNPASSTLDLNLVLTRGPRVFVERIDIEGNTTTLDQVIRRQFRTVEGDPFNPREIRQAAERVRALGYFSNADVSSREGTSPEKVIVDVNVEEQPTGSLSFGASYGANAGVGLNASLTEDNFLGRGQQVALGFTTAKGSRALNFNFVEPFFLGRDLRWRLSGNYRETKNLESATYDSKGLYLGTGVDFPVSANGRFELRYSFRSTDLNGIDPLTVTPSTTDPGNYLVTGSSPLIEADEGRRISSALGYGYTYDSRRERVDPRNAWKLSFSQDFAGVGGDVKSVQTNLAAGIESTAWREDVTMRAEIEGGSVNMLDHQVSRISDRFGGSAIRGFESNGYGPRDFVDLPNGKRKYIDALGGNFYWVARAEAQFPLGLPEEYNITGGVFADVGSVWGLDRKSVEARPNSPAHDVDDGMKLRAAVGLSLFWTTPVGPLRFNFAKALKKEDYDKTQTFDLTISTKF</sequence>
<comment type="function">
    <text evidence="8">Part of the outer membrane protein assembly complex, which is involved in assembly and insertion of beta-barrel proteins into the outer membrane.</text>
</comment>
<evidence type="ECO:0000256" key="1">
    <source>
        <dbReference type="ARBA" id="ARBA00004370"/>
    </source>
</evidence>
<comment type="subcellular location">
    <subcellularLocation>
        <location evidence="8">Cell outer membrane</location>
    </subcellularLocation>
    <subcellularLocation>
        <location evidence="1">Membrane</location>
    </subcellularLocation>
</comment>
<dbReference type="Pfam" id="PF01103">
    <property type="entry name" value="Omp85"/>
    <property type="match status" value="1"/>
</dbReference>
<feature type="domain" description="POTRA" evidence="10">
    <location>
        <begin position="360"/>
        <end position="433"/>
    </location>
</feature>
<dbReference type="AlphaFoldDB" id="A0A344PJ72"/>
<keyword evidence="7 8" id="KW-0998">Cell outer membrane</keyword>
<dbReference type="InterPro" id="IPR039910">
    <property type="entry name" value="D15-like"/>
</dbReference>
<accession>A0A344PJ72</accession>
<dbReference type="KEGG" id="pars:DRW48_06750"/>
<dbReference type="PROSITE" id="PS51779">
    <property type="entry name" value="POTRA"/>
    <property type="match status" value="3"/>
</dbReference>
<dbReference type="InterPro" id="IPR023707">
    <property type="entry name" value="OM_assembly_BamA"/>
</dbReference>
<evidence type="ECO:0000313" key="11">
    <source>
        <dbReference type="EMBL" id="AXC49427.1"/>
    </source>
</evidence>
<protein>
    <recommendedName>
        <fullName evidence="8 9">Outer membrane protein assembly factor BamA</fullName>
    </recommendedName>
</protein>
<keyword evidence="3 8" id="KW-0812">Transmembrane</keyword>
<dbReference type="InterPro" id="IPR010827">
    <property type="entry name" value="BamA/TamA_POTRA"/>
</dbReference>
<evidence type="ECO:0000256" key="7">
    <source>
        <dbReference type="ARBA" id="ARBA00023237"/>
    </source>
</evidence>
<gene>
    <name evidence="8 11" type="primary">bamA</name>
    <name evidence="11" type="ORF">DRW48_06750</name>
</gene>
<dbReference type="PANTHER" id="PTHR12815:SF23">
    <property type="entry name" value="OUTER MEMBRANE PROTEIN ASSEMBLY FACTOR BAMA"/>
    <property type="match status" value="1"/>
</dbReference>
<dbReference type="InterPro" id="IPR000184">
    <property type="entry name" value="Bac_surfAg_D15"/>
</dbReference>
<keyword evidence="6 8" id="KW-0472">Membrane</keyword>
<reference evidence="12" key="1">
    <citation type="submission" date="2018-07" db="EMBL/GenBank/DDBJ databases">
        <title>Genome sequencing of Paracoccus sp. SC2-6.</title>
        <authorList>
            <person name="Heo J."/>
            <person name="Kim S.-J."/>
            <person name="Kwon S.-W."/>
        </authorList>
    </citation>
    <scope>NUCLEOTIDE SEQUENCE [LARGE SCALE GENOMIC DNA]</scope>
    <source>
        <strain evidence="12">SC2-6</strain>
    </source>
</reference>
<dbReference type="HAMAP" id="MF_01430">
    <property type="entry name" value="OM_assembly_BamA"/>
    <property type="match status" value="1"/>
</dbReference>
<dbReference type="InterPro" id="IPR034746">
    <property type="entry name" value="POTRA"/>
</dbReference>
<evidence type="ECO:0000256" key="5">
    <source>
        <dbReference type="ARBA" id="ARBA00022737"/>
    </source>
</evidence>
<keyword evidence="4 8" id="KW-0732">Signal</keyword>
<evidence type="ECO:0000256" key="2">
    <source>
        <dbReference type="ARBA" id="ARBA00022452"/>
    </source>
</evidence>
<keyword evidence="12" id="KW-1185">Reference proteome</keyword>